<accession>A0A8C5FN56</accession>
<evidence type="ECO:0000256" key="11">
    <source>
        <dbReference type="ARBA" id="ARBA00039658"/>
    </source>
</evidence>
<dbReference type="GO" id="GO:0006508">
    <property type="term" value="P:proteolysis"/>
    <property type="evidence" value="ECO:0007669"/>
    <property type="project" value="UniProtKB-KW"/>
</dbReference>
<evidence type="ECO:0000256" key="3">
    <source>
        <dbReference type="ARBA" id="ARBA00022670"/>
    </source>
</evidence>
<dbReference type="InterPro" id="IPR001584">
    <property type="entry name" value="Integrase_cat-core"/>
</dbReference>
<keyword evidence="9" id="KW-0695">RNA-directed DNA polymerase</keyword>
<dbReference type="InterPro" id="IPR036397">
    <property type="entry name" value="RNaseH_sf"/>
</dbReference>
<dbReference type="InterPro" id="IPR041577">
    <property type="entry name" value="RT_RNaseH_2"/>
</dbReference>
<feature type="compositionally biased region" description="Pro residues" evidence="13">
    <location>
        <begin position="996"/>
        <end position="1006"/>
    </location>
</feature>
<dbReference type="PROSITE" id="PS50878">
    <property type="entry name" value="RT_POL"/>
    <property type="match status" value="1"/>
</dbReference>
<comment type="similarity">
    <text evidence="1">Belongs to the beta type-B retroviral polymerase family. HERV class-II K(HML-2) pol subfamily.</text>
</comment>
<keyword evidence="7" id="KW-0255">Endonuclease</keyword>
<feature type="compositionally biased region" description="Polar residues" evidence="13">
    <location>
        <begin position="1096"/>
        <end position="1115"/>
    </location>
</feature>
<dbReference type="InterPro" id="IPR043502">
    <property type="entry name" value="DNA/RNA_pol_sf"/>
</dbReference>
<proteinExistence type="inferred from homology"/>
<keyword evidence="17" id="KW-1185">Reference proteome</keyword>
<dbReference type="Ensembl" id="ENSGMOT00000029171.1">
    <property type="protein sequence ID" value="ENSGMOP00000049077.1"/>
    <property type="gene ID" value="ENSGMOG00000027871.1"/>
</dbReference>
<dbReference type="Gene3D" id="3.30.70.270">
    <property type="match status" value="2"/>
</dbReference>
<organism evidence="16 17">
    <name type="scientific">Gadus morhua</name>
    <name type="common">Atlantic cod</name>
    <dbReference type="NCBI Taxonomy" id="8049"/>
    <lineage>
        <taxon>Eukaryota</taxon>
        <taxon>Metazoa</taxon>
        <taxon>Chordata</taxon>
        <taxon>Craniata</taxon>
        <taxon>Vertebrata</taxon>
        <taxon>Euteleostomi</taxon>
        <taxon>Actinopterygii</taxon>
        <taxon>Neopterygii</taxon>
        <taxon>Teleostei</taxon>
        <taxon>Neoteleostei</taxon>
        <taxon>Acanthomorphata</taxon>
        <taxon>Zeiogadaria</taxon>
        <taxon>Gadariae</taxon>
        <taxon>Gadiformes</taxon>
        <taxon>Gadoidei</taxon>
        <taxon>Gadidae</taxon>
        <taxon>Gadus</taxon>
    </lineage>
</organism>
<dbReference type="FunFam" id="3.10.10.10:FF:000007">
    <property type="entry name" value="Retrovirus-related Pol polyprotein from transposon 17.6-like Protein"/>
    <property type="match status" value="1"/>
</dbReference>
<dbReference type="CDD" id="cd09274">
    <property type="entry name" value="RNase_HI_RT_Ty3"/>
    <property type="match status" value="1"/>
</dbReference>
<dbReference type="GO" id="GO:0003964">
    <property type="term" value="F:RNA-directed DNA polymerase activity"/>
    <property type="evidence" value="ECO:0007669"/>
    <property type="project" value="UniProtKB-KW"/>
</dbReference>
<evidence type="ECO:0000256" key="8">
    <source>
        <dbReference type="ARBA" id="ARBA00022801"/>
    </source>
</evidence>
<dbReference type="SUPFAM" id="SSF53098">
    <property type="entry name" value="Ribonuclease H-like"/>
    <property type="match status" value="1"/>
</dbReference>
<evidence type="ECO:0000259" key="14">
    <source>
        <dbReference type="PROSITE" id="PS50878"/>
    </source>
</evidence>
<dbReference type="GO" id="GO:0004523">
    <property type="term" value="F:RNA-DNA hybrid ribonuclease activity"/>
    <property type="evidence" value="ECO:0007669"/>
    <property type="project" value="UniProtKB-EC"/>
</dbReference>
<dbReference type="Gene3D" id="1.10.340.70">
    <property type="match status" value="1"/>
</dbReference>
<evidence type="ECO:0000256" key="6">
    <source>
        <dbReference type="ARBA" id="ARBA00022722"/>
    </source>
</evidence>
<keyword evidence="3" id="KW-0645">Protease</keyword>
<evidence type="ECO:0000259" key="15">
    <source>
        <dbReference type="PROSITE" id="PS50994"/>
    </source>
</evidence>
<reference evidence="16" key="2">
    <citation type="submission" date="2025-09" db="UniProtKB">
        <authorList>
            <consortium name="Ensembl"/>
        </authorList>
    </citation>
    <scope>IDENTIFICATION</scope>
</reference>
<dbReference type="FunFam" id="3.30.70.270:FF:000020">
    <property type="entry name" value="Transposon Tf2-6 polyprotein-like Protein"/>
    <property type="match status" value="1"/>
</dbReference>
<evidence type="ECO:0000256" key="1">
    <source>
        <dbReference type="ARBA" id="ARBA00010879"/>
    </source>
</evidence>
<evidence type="ECO:0000256" key="4">
    <source>
        <dbReference type="ARBA" id="ARBA00022679"/>
    </source>
</evidence>
<evidence type="ECO:0000256" key="2">
    <source>
        <dbReference type="ARBA" id="ARBA00012180"/>
    </source>
</evidence>
<dbReference type="EC" id="3.1.26.4" evidence="2"/>
<reference evidence="16" key="1">
    <citation type="submission" date="2025-08" db="UniProtKB">
        <authorList>
            <consortium name="Ensembl"/>
        </authorList>
    </citation>
    <scope>IDENTIFICATION</scope>
</reference>
<dbReference type="Pfam" id="PF00665">
    <property type="entry name" value="rve"/>
    <property type="match status" value="1"/>
</dbReference>
<dbReference type="FunFam" id="3.30.420.10:FF:000032">
    <property type="entry name" value="Retrovirus-related Pol polyprotein from transposon 297-like Protein"/>
    <property type="match status" value="1"/>
</dbReference>
<keyword evidence="4" id="KW-0808">Transferase</keyword>
<dbReference type="Proteomes" id="UP000694546">
    <property type="component" value="Chromosome 9"/>
</dbReference>
<dbReference type="Gene3D" id="3.10.20.370">
    <property type="match status" value="1"/>
</dbReference>
<evidence type="ECO:0000256" key="13">
    <source>
        <dbReference type="SAM" id="MobiDB-lite"/>
    </source>
</evidence>
<feature type="domain" description="Integrase catalytic" evidence="15">
    <location>
        <begin position="698"/>
        <end position="870"/>
    </location>
</feature>
<evidence type="ECO:0000313" key="17">
    <source>
        <dbReference type="Proteomes" id="UP000694546"/>
    </source>
</evidence>
<evidence type="ECO:0000313" key="16">
    <source>
        <dbReference type="Ensembl" id="ENSGMOP00000049077.1"/>
    </source>
</evidence>
<keyword evidence="10" id="KW-0511">Multifunctional enzyme</keyword>
<name>A0A8C5FN56_GADMO</name>
<dbReference type="PANTHER" id="PTHR37984:SF5">
    <property type="entry name" value="PROTEIN NYNRIN-LIKE"/>
    <property type="match status" value="1"/>
</dbReference>
<feature type="region of interest" description="Disordered" evidence="13">
    <location>
        <begin position="973"/>
        <end position="1013"/>
    </location>
</feature>
<dbReference type="SUPFAM" id="SSF56672">
    <property type="entry name" value="DNA/RNA polymerases"/>
    <property type="match status" value="1"/>
</dbReference>
<dbReference type="InterPro" id="IPR012337">
    <property type="entry name" value="RNaseH-like_sf"/>
</dbReference>
<dbReference type="PROSITE" id="PS50994">
    <property type="entry name" value="INTEGRASE"/>
    <property type="match status" value="1"/>
</dbReference>
<dbReference type="PANTHER" id="PTHR37984">
    <property type="entry name" value="PROTEIN CBG26694"/>
    <property type="match status" value="1"/>
</dbReference>
<dbReference type="FunFam" id="3.10.20.370:FF:000001">
    <property type="entry name" value="Retrovirus-related Pol polyprotein from transposon 17.6-like protein"/>
    <property type="match status" value="1"/>
</dbReference>
<dbReference type="Pfam" id="PF00078">
    <property type="entry name" value="RVT_1"/>
    <property type="match status" value="1"/>
</dbReference>
<keyword evidence="8" id="KW-0378">Hydrolase</keyword>
<dbReference type="GO" id="GO:0003676">
    <property type="term" value="F:nucleic acid binding"/>
    <property type="evidence" value="ECO:0007669"/>
    <property type="project" value="InterPro"/>
</dbReference>
<evidence type="ECO:0000256" key="9">
    <source>
        <dbReference type="ARBA" id="ARBA00022918"/>
    </source>
</evidence>
<sequence>MIEVCSANKPICFQEENSNQGPVACIRVMEATTSHVPGLADATWPNLTDSEQQQAKSLLQRYSAAFSRGEGQLGCTDLLEHEIPLMDETPVRQRYRRLPPSQYDVVKTHIQELLEQGVLKNSCSPYSSPIVVVKKKDGSIRLCVDYRQLNAKTRKDAFSLPRIEESLDALSGAFLFSTLDLASGYNQVSVAEKDRAKTAFCTPFGLFEFQRMPFGLCNAPGTFQRLMERIFGDQQFNSLLLYLDDVVVFSSTFQQHLERLELVLDRLTSHGLQLKLSKCHFFQPEVKFLGHIISASGVSTDPDKISAVRDWRIPATVTDLRSFLVFASYYRRFVEGFARYAAPLHKLVAKLQPAPKKKLTGFNASLRDHWDWGCEKAFETLKAKLISAPVLGYADFSKPFVLEVDASGLGLGAVLSQQQGEGQRRPVAYASRGLRPTERNMDNYSALKLELLALKWAVADKFRDYLLGVKFIVLTDNNPLCYLQTAKLGAVEQRWAAQLALFDFKIEYRPGTCNRNEDALSRLPTLPAPDSIDVVAPGISVPTEIKSVLTTHVPGQVDIQAIDASPVRTRADLQLLQSEDPVLSAFQVYWKRGRPPTALERAKESPAVVELVRQWANIQVDGGVLYRQSHVPGCSEKVMQLLLSQLLNEEVLTALHNNYGHQGVERTTILIRQRCYWPFMRRDIERWCRECQRCVVAKAVQPKLRTFMGSLLASSTLEILAIDFTTLEKSSDGKENLLVVTDVFSKFTQAYPTVDQKATTVAQILTEQWFYTYGVPQRIHSDQGRQFEGELFKRLCQLYGIHKSRTSPYHPEGNGQCERFNRTLHNLLRTLASEKKKRWPTHLPHVLFAYNTTVHQSTGFSPYELMFGRKPILPLDSLLGTVDSPSEMTSEEWVREHREHLSAVYQQARTNLEAAAKQRAKHQAAPLPILPPGTLVYRRSHPPGRHKIQDHWDHVVYEVVGCLDEVGTLYKIRPRDQQGPGKNIHRQEMRPLHVDPCPPLPTPANPQPNLDQSDLLLEDSNSSVDENEDFALMVAPDTSCLDGQNSCVPIVIGVPSAQIPVQQEQILQDLAVEHTQRAEAPMPVPEGNHLPRRTTRTTAGHHSNPYNLPGTSTEQPLDDEHMGAHVTVSSQGVGFRPWL</sequence>
<feature type="domain" description="Reverse transcriptase" evidence="14">
    <location>
        <begin position="114"/>
        <end position="293"/>
    </location>
</feature>
<dbReference type="InterPro" id="IPR050951">
    <property type="entry name" value="Retrovirus_Pol_polyprotein"/>
</dbReference>
<keyword evidence="5" id="KW-0548">Nucleotidyltransferase</keyword>
<dbReference type="Pfam" id="PF17921">
    <property type="entry name" value="Integrase_H2C2"/>
    <property type="match status" value="1"/>
</dbReference>
<keyword evidence="12" id="KW-0175">Coiled coil</keyword>
<dbReference type="Gene3D" id="3.10.10.10">
    <property type="entry name" value="HIV Type 1 Reverse Transcriptase, subunit A, domain 1"/>
    <property type="match status" value="1"/>
</dbReference>
<dbReference type="Pfam" id="PF17919">
    <property type="entry name" value="RT_RNaseH_2"/>
    <property type="match status" value="1"/>
</dbReference>
<keyword evidence="6" id="KW-0540">Nuclease</keyword>
<dbReference type="FunFam" id="1.10.340.70:FF:000001">
    <property type="entry name" value="Retrovirus-related Pol polyprotein from transposon gypsy-like Protein"/>
    <property type="match status" value="1"/>
</dbReference>
<dbReference type="CDD" id="cd01647">
    <property type="entry name" value="RT_LTR"/>
    <property type="match status" value="1"/>
</dbReference>
<dbReference type="GO" id="GO:0015074">
    <property type="term" value="P:DNA integration"/>
    <property type="evidence" value="ECO:0007669"/>
    <property type="project" value="InterPro"/>
</dbReference>
<dbReference type="Gene3D" id="3.30.420.10">
    <property type="entry name" value="Ribonuclease H-like superfamily/Ribonuclease H"/>
    <property type="match status" value="1"/>
</dbReference>
<dbReference type="GeneTree" id="ENSGT01100000263500"/>
<dbReference type="InterPro" id="IPR000477">
    <property type="entry name" value="RT_dom"/>
</dbReference>
<dbReference type="OMA" id="IEVCSAN"/>
<evidence type="ECO:0000256" key="7">
    <source>
        <dbReference type="ARBA" id="ARBA00022759"/>
    </source>
</evidence>
<feature type="coiled-coil region" evidence="12">
    <location>
        <begin position="898"/>
        <end position="925"/>
    </location>
</feature>
<dbReference type="InterPro" id="IPR043128">
    <property type="entry name" value="Rev_trsase/Diguanyl_cyclase"/>
</dbReference>
<evidence type="ECO:0000256" key="5">
    <source>
        <dbReference type="ARBA" id="ARBA00022695"/>
    </source>
</evidence>
<dbReference type="AlphaFoldDB" id="A0A8C5FN56"/>
<protein>
    <recommendedName>
        <fullName evidence="11">Gypsy retrotransposon integrase-like protein 1</fullName>
        <ecNumber evidence="2">3.1.26.4</ecNumber>
    </recommendedName>
</protein>
<evidence type="ECO:0000256" key="12">
    <source>
        <dbReference type="SAM" id="Coils"/>
    </source>
</evidence>
<evidence type="ECO:0000256" key="10">
    <source>
        <dbReference type="ARBA" id="ARBA00023268"/>
    </source>
</evidence>
<feature type="region of interest" description="Disordered" evidence="13">
    <location>
        <begin position="1081"/>
        <end position="1118"/>
    </location>
</feature>
<dbReference type="InterPro" id="IPR041588">
    <property type="entry name" value="Integrase_H2C2"/>
</dbReference>
<dbReference type="GO" id="GO:0008233">
    <property type="term" value="F:peptidase activity"/>
    <property type="evidence" value="ECO:0007669"/>
    <property type="project" value="UniProtKB-KW"/>
</dbReference>